<organism evidence="2 3">
    <name type="scientific">Popillia japonica</name>
    <name type="common">Japanese beetle</name>
    <dbReference type="NCBI Taxonomy" id="7064"/>
    <lineage>
        <taxon>Eukaryota</taxon>
        <taxon>Metazoa</taxon>
        <taxon>Ecdysozoa</taxon>
        <taxon>Arthropoda</taxon>
        <taxon>Hexapoda</taxon>
        <taxon>Insecta</taxon>
        <taxon>Pterygota</taxon>
        <taxon>Neoptera</taxon>
        <taxon>Endopterygota</taxon>
        <taxon>Coleoptera</taxon>
        <taxon>Polyphaga</taxon>
        <taxon>Scarabaeiformia</taxon>
        <taxon>Scarabaeidae</taxon>
        <taxon>Rutelinae</taxon>
        <taxon>Popillia</taxon>
    </lineage>
</organism>
<accession>A0AAW1K174</accession>
<keyword evidence="3" id="KW-1185">Reference proteome</keyword>
<reference evidence="2 3" key="1">
    <citation type="journal article" date="2024" name="BMC Genomics">
        <title>De novo assembly and annotation of Popillia japonica's genome with initial clues to its potential as an invasive pest.</title>
        <authorList>
            <person name="Cucini C."/>
            <person name="Boschi S."/>
            <person name="Funari R."/>
            <person name="Cardaioli E."/>
            <person name="Iannotti N."/>
            <person name="Marturano G."/>
            <person name="Paoli F."/>
            <person name="Bruttini M."/>
            <person name="Carapelli A."/>
            <person name="Frati F."/>
            <person name="Nardi F."/>
        </authorList>
    </citation>
    <scope>NUCLEOTIDE SEQUENCE [LARGE SCALE GENOMIC DNA]</scope>
    <source>
        <strain evidence="2">DMR45628</strain>
    </source>
</reference>
<protein>
    <submittedName>
        <fullName evidence="2">Uncharacterized protein</fullName>
    </submittedName>
</protein>
<gene>
    <name evidence="2" type="ORF">QE152_g25951</name>
</gene>
<evidence type="ECO:0000313" key="2">
    <source>
        <dbReference type="EMBL" id="KAK9710573.1"/>
    </source>
</evidence>
<dbReference type="AlphaFoldDB" id="A0AAW1K174"/>
<keyword evidence="1" id="KW-0812">Transmembrane</keyword>
<evidence type="ECO:0000313" key="3">
    <source>
        <dbReference type="Proteomes" id="UP001458880"/>
    </source>
</evidence>
<proteinExistence type="predicted"/>
<keyword evidence="1" id="KW-1133">Transmembrane helix</keyword>
<evidence type="ECO:0000256" key="1">
    <source>
        <dbReference type="SAM" id="Phobius"/>
    </source>
</evidence>
<dbReference type="Proteomes" id="UP001458880">
    <property type="component" value="Unassembled WGS sequence"/>
</dbReference>
<name>A0AAW1K174_POPJA</name>
<keyword evidence="1" id="KW-0472">Membrane</keyword>
<dbReference type="EMBL" id="JASPKY010000291">
    <property type="protein sequence ID" value="KAK9710573.1"/>
    <property type="molecule type" value="Genomic_DNA"/>
</dbReference>
<sequence length="71" mass="8012">MFQTLNYAIFVACFIICVQALYIPENQHGIRVRRNLIPNSQDIMDGIINLALDAFQRVSEIQETISGISGK</sequence>
<feature type="transmembrane region" description="Helical" evidence="1">
    <location>
        <begin position="6"/>
        <end position="24"/>
    </location>
</feature>
<comment type="caution">
    <text evidence="2">The sequence shown here is derived from an EMBL/GenBank/DDBJ whole genome shotgun (WGS) entry which is preliminary data.</text>
</comment>